<keyword evidence="1" id="KW-0812">Transmembrane</keyword>
<evidence type="ECO:0000256" key="1">
    <source>
        <dbReference type="SAM" id="Phobius"/>
    </source>
</evidence>
<organism evidence="2">
    <name type="scientific">Guillardia theta</name>
    <name type="common">Cryptophyte</name>
    <name type="synonym">Cryptomonas phi</name>
    <dbReference type="NCBI Taxonomy" id="55529"/>
    <lineage>
        <taxon>Eukaryota</taxon>
        <taxon>Cryptophyceae</taxon>
        <taxon>Pyrenomonadales</taxon>
        <taxon>Geminigeraceae</taxon>
        <taxon>Guillardia</taxon>
    </lineage>
</organism>
<dbReference type="AlphaFoldDB" id="A0A7S4UD95"/>
<accession>A0A7S4UD95</accession>
<proteinExistence type="predicted"/>
<feature type="transmembrane region" description="Helical" evidence="1">
    <location>
        <begin position="20"/>
        <end position="43"/>
    </location>
</feature>
<name>A0A7S4UD95_GUITH</name>
<keyword evidence="1" id="KW-0472">Membrane</keyword>
<protein>
    <submittedName>
        <fullName evidence="2">Uncharacterized protein</fullName>
    </submittedName>
</protein>
<dbReference type="EMBL" id="HBKN01036171">
    <property type="protein sequence ID" value="CAE2322550.1"/>
    <property type="molecule type" value="Transcribed_RNA"/>
</dbReference>
<evidence type="ECO:0000313" key="2">
    <source>
        <dbReference type="EMBL" id="CAE2322550.1"/>
    </source>
</evidence>
<reference evidence="2" key="1">
    <citation type="submission" date="2021-01" db="EMBL/GenBank/DDBJ databases">
        <authorList>
            <person name="Corre E."/>
            <person name="Pelletier E."/>
            <person name="Niang G."/>
            <person name="Scheremetjew M."/>
            <person name="Finn R."/>
            <person name="Kale V."/>
            <person name="Holt S."/>
            <person name="Cochrane G."/>
            <person name="Meng A."/>
            <person name="Brown T."/>
            <person name="Cohen L."/>
        </authorList>
    </citation>
    <scope>NUCLEOTIDE SEQUENCE</scope>
    <source>
        <strain evidence="2">CCMP 2712</strain>
    </source>
</reference>
<sequence length="120" mass="13393">MSGLFWSGLMCSNADCNKMVFIAEAVGFLGIPIMIGVWCCCNWSRWQAIEEEREKKREALIAKTRVAYDPVDRAPPSYGTLDIGQELDDHSNPPGMFSSIVELHRSGELGGRNLKNVPDF</sequence>
<gene>
    <name evidence="2" type="ORF">GTHE00462_LOCUS28240</name>
</gene>
<keyword evidence="1" id="KW-1133">Transmembrane helix</keyword>